<dbReference type="Gene3D" id="1.10.1200.10">
    <property type="entry name" value="ACP-like"/>
    <property type="match status" value="1"/>
</dbReference>
<dbReference type="EMBL" id="FNEJ01000012">
    <property type="protein sequence ID" value="SDI91437.1"/>
    <property type="molecule type" value="Genomic_DNA"/>
</dbReference>
<feature type="domain" description="Carrier" evidence="1">
    <location>
        <begin position="1"/>
        <end position="75"/>
    </location>
</feature>
<evidence type="ECO:0000259" key="1">
    <source>
        <dbReference type="PROSITE" id="PS50075"/>
    </source>
</evidence>
<evidence type="ECO:0000313" key="2">
    <source>
        <dbReference type="EMBL" id="SDI91437.1"/>
    </source>
</evidence>
<sequence>MTLTLDRLRADVAEVLDMAPEEIAPQDNLFDLGLDSMRLMALVMRWQEVEPALDFTLLWESATLADWQQALAAQGAGA</sequence>
<dbReference type="AlphaFoldDB" id="A0A1G8PG99"/>
<dbReference type="RefSeq" id="WP_089848399.1">
    <property type="nucleotide sequence ID" value="NZ_FNEJ01000012.1"/>
</dbReference>
<dbReference type="Proteomes" id="UP000199093">
    <property type="component" value="Unassembled WGS sequence"/>
</dbReference>
<dbReference type="SUPFAM" id="SSF47336">
    <property type="entry name" value="ACP-like"/>
    <property type="match status" value="1"/>
</dbReference>
<gene>
    <name evidence="2" type="ORF">SAMN04487993_1012117</name>
</gene>
<organism evidence="2 3">
    <name type="scientific">Salipiger marinus</name>
    <dbReference type="NCBI Taxonomy" id="555512"/>
    <lineage>
        <taxon>Bacteria</taxon>
        <taxon>Pseudomonadati</taxon>
        <taxon>Pseudomonadota</taxon>
        <taxon>Alphaproteobacteria</taxon>
        <taxon>Rhodobacterales</taxon>
        <taxon>Roseobacteraceae</taxon>
        <taxon>Salipiger</taxon>
    </lineage>
</organism>
<dbReference type="Pfam" id="PF00550">
    <property type="entry name" value="PP-binding"/>
    <property type="match status" value="1"/>
</dbReference>
<keyword evidence="3" id="KW-1185">Reference proteome</keyword>
<dbReference type="STRING" id="555512.SAMN04487993_1012117"/>
<name>A0A1G8PG99_9RHOB</name>
<accession>A0A1G8PG99</accession>
<reference evidence="2 3" key="1">
    <citation type="submission" date="2016-10" db="EMBL/GenBank/DDBJ databases">
        <authorList>
            <person name="de Groot N.N."/>
        </authorList>
    </citation>
    <scope>NUCLEOTIDE SEQUENCE [LARGE SCALE GENOMIC DNA]</scope>
    <source>
        <strain evidence="2 3">DSM 26424</strain>
    </source>
</reference>
<protein>
    <submittedName>
        <fullName evidence="2">Aryl carrier domain-containing protein</fullName>
    </submittedName>
</protein>
<dbReference type="InterPro" id="IPR009081">
    <property type="entry name" value="PP-bd_ACP"/>
</dbReference>
<dbReference type="PROSITE" id="PS50075">
    <property type="entry name" value="CARRIER"/>
    <property type="match status" value="1"/>
</dbReference>
<dbReference type="OrthoDB" id="2455700at2"/>
<proteinExistence type="predicted"/>
<evidence type="ECO:0000313" key="3">
    <source>
        <dbReference type="Proteomes" id="UP000199093"/>
    </source>
</evidence>
<dbReference type="InterPro" id="IPR036736">
    <property type="entry name" value="ACP-like_sf"/>
</dbReference>